<name>A0A5S4WBK4_9BRAD</name>
<keyword evidence="7" id="KW-1185">Reference proteome</keyword>
<dbReference type="OrthoDB" id="5794591at2"/>
<feature type="chain" id="PRO_5024435699" evidence="4">
    <location>
        <begin position="25"/>
        <end position="406"/>
    </location>
</feature>
<proteinExistence type="inferred from homology"/>
<evidence type="ECO:0000256" key="4">
    <source>
        <dbReference type="SAM" id="SignalP"/>
    </source>
</evidence>
<comment type="caution">
    <text evidence="6">The sequence shown here is derived from an EMBL/GenBank/DDBJ whole genome shotgun (WGS) entry which is preliminary data.</text>
</comment>
<dbReference type="InterPro" id="IPR028082">
    <property type="entry name" value="Peripla_BP_I"/>
</dbReference>
<feature type="signal peptide" evidence="4">
    <location>
        <begin position="1"/>
        <end position="24"/>
    </location>
</feature>
<evidence type="ECO:0000313" key="7">
    <source>
        <dbReference type="Proteomes" id="UP000324853"/>
    </source>
</evidence>
<dbReference type="CDD" id="cd06327">
    <property type="entry name" value="PBP1_SBP-like"/>
    <property type="match status" value="1"/>
</dbReference>
<feature type="domain" description="Leucine-binding protein" evidence="5">
    <location>
        <begin position="28"/>
        <end position="369"/>
    </location>
</feature>
<dbReference type="RefSeq" id="WP_148754246.1">
    <property type="nucleotide sequence ID" value="NZ_VSSR01000048.1"/>
</dbReference>
<sequence>MKKSIASLLLGTALAVTAAGAAFAQDKTVKIGALSDQSGLYADLGGPGSTLAAQMAVEDSGLAAKGWKIDIISGDHQNKPDIGTAIARQWFDVDKVDIIVDVPNSGVALAVNNVVKEKNGVYINSGAATSDLTNAQCSPNTVHWTYDTYMLAHTTGQALVKAGGDTWFFLTADYAFGAALERDTTAVITANGGKVVGGVKHPLNTPDFSSFLLQAQASKAKIIGLANAGGDTTNTIKQAAEFGIVKGGQKLAALLLFLTDVKAIGLETAQGLNFTETFYWDMNDQTRAFSKRFSEKMKSGAMPTMVQAGVYAGVRHYLKALDALGGNPHDGIKVVEKMKSMPTEDELFGKGEIQPNGRTIHNAYLFEVKKPSESKGPWDFYKLVGTVPGDQAFTPLSESKCALLKK</sequence>
<dbReference type="PANTHER" id="PTHR30483:SF6">
    <property type="entry name" value="PERIPLASMIC BINDING PROTEIN OF ABC TRANSPORTER FOR NATURAL AMINO ACIDS"/>
    <property type="match status" value="1"/>
</dbReference>
<dbReference type="SUPFAM" id="SSF53822">
    <property type="entry name" value="Periplasmic binding protein-like I"/>
    <property type="match status" value="1"/>
</dbReference>
<dbReference type="PANTHER" id="PTHR30483">
    <property type="entry name" value="LEUCINE-SPECIFIC-BINDING PROTEIN"/>
    <property type="match status" value="1"/>
</dbReference>
<protein>
    <submittedName>
        <fullName evidence="6">ABC transporter substrate-binding protein</fullName>
    </submittedName>
</protein>
<keyword evidence="3" id="KW-0029">Amino-acid transport</keyword>
<dbReference type="AlphaFoldDB" id="A0A5S4WBK4"/>
<dbReference type="Gene3D" id="3.40.50.2300">
    <property type="match status" value="2"/>
</dbReference>
<gene>
    <name evidence="6" type="ORF">FXB38_28475</name>
</gene>
<organism evidence="6 7">
    <name type="scientific">Bradyrhizobium cytisi</name>
    <dbReference type="NCBI Taxonomy" id="515489"/>
    <lineage>
        <taxon>Bacteria</taxon>
        <taxon>Pseudomonadati</taxon>
        <taxon>Pseudomonadota</taxon>
        <taxon>Alphaproteobacteria</taxon>
        <taxon>Hyphomicrobiales</taxon>
        <taxon>Nitrobacteraceae</taxon>
        <taxon>Bradyrhizobium</taxon>
    </lineage>
</organism>
<keyword evidence="3" id="KW-0813">Transport</keyword>
<reference evidence="6 7" key="1">
    <citation type="submission" date="2019-08" db="EMBL/GenBank/DDBJ databases">
        <title>Bradyrhizobium hipponensis sp. nov., a rhizobium isolated from a Lupinus angustifolius root nodule in Tunisia.</title>
        <authorList>
            <person name="Off K."/>
            <person name="Rejili M."/>
            <person name="Mars M."/>
            <person name="Brachmann A."/>
            <person name="Marin M."/>
        </authorList>
    </citation>
    <scope>NUCLEOTIDE SEQUENCE [LARGE SCALE GENOMIC DNA]</scope>
    <source>
        <strain evidence="6 7">CTAW11</strain>
    </source>
</reference>
<dbReference type="Pfam" id="PF13458">
    <property type="entry name" value="Peripla_BP_6"/>
    <property type="match status" value="1"/>
</dbReference>
<evidence type="ECO:0000256" key="3">
    <source>
        <dbReference type="ARBA" id="ARBA00022970"/>
    </source>
</evidence>
<evidence type="ECO:0000256" key="2">
    <source>
        <dbReference type="ARBA" id="ARBA00022729"/>
    </source>
</evidence>
<keyword evidence="2 4" id="KW-0732">Signal</keyword>
<evidence type="ECO:0000259" key="5">
    <source>
        <dbReference type="Pfam" id="PF13458"/>
    </source>
</evidence>
<dbReference type="Proteomes" id="UP000324853">
    <property type="component" value="Unassembled WGS sequence"/>
</dbReference>
<dbReference type="InterPro" id="IPR028081">
    <property type="entry name" value="Leu-bd"/>
</dbReference>
<dbReference type="InterPro" id="IPR051010">
    <property type="entry name" value="BCAA_transport"/>
</dbReference>
<comment type="similarity">
    <text evidence="1">Belongs to the leucine-binding protein family.</text>
</comment>
<evidence type="ECO:0000313" key="6">
    <source>
        <dbReference type="EMBL" id="TYL78593.1"/>
    </source>
</evidence>
<dbReference type="EMBL" id="VSSR01000048">
    <property type="protein sequence ID" value="TYL78593.1"/>
    <property type="molecule type" value="Genomic_DNA"/>
</dbReference>
<evidence type="ECO:0000256" key="1">
    <source>
        <dbReference type="ARBA" id="ARBA00010062"/>
    </source>
</evidence>
<accession>A0A5S4WBK4</accession>
<dbReference type="GO" id="GO:0006865">
    <property type="term" value="P:amino acid transport"/>
    <property type="evidence" value="ECO:0007669"/>
    <property type="project" value="UniProtKB-KW"/>
</dbReference>